<proteinExistence type="predicted"/>
<dbReference type="HOGENOM" id="CLU_924734_0_0_1"/>
<organism evidence="2 3">
    <name type="scientific">Phlebiopsis gigantea (strain 11061_1 CR5-6)</name>
    <name type="common">White-rot fungus</name>
    <name type="synonym">Peniophora gigantea</name>
    <dbReference type="NCBI Taxonomy" id="745531"/>
    <lineage>
        <taxon>Eukaryota</taxon>
        <taxon>Fungi</taxon>
        <taxon>Dikarya</taxon>
        <taxon>Basidiomycota</taxon>
        <taxon>Agaricomycotina</taxon>
        <taxon>Agaricomycetes</taxon>
        <taxon>Polyporales</taxon>
        <taxon>Phanerochaetaceae</taxon>
        <taxon>Phlebiopsis</taxon>
    </lineage>
</organism>
<evidence type="ECO:0000256" key="1">
    <source>
        <dbReference type="SAM" id="MobiDB-lite"/>
    </source>
</evidence>
<keyword evidence="3" id="KW-1185">Reference proteome</keyword>
<reference evidence="2 3" key="1">
    <citation type="journal article" date="2014" name="PLoS Genet.">
        <title>Analysis of the Phlebiopsis gigantea genome, transcriptome and secretome provides insight into its pioneer colonization strategies of wood.</title>
        <authorList>
            <person name="Hori C."/>
            <person name="Ishida T."/>
            <person name="Igarashi K."/>
            <person name="Samejima M."/>
            <person name="Suzuki H."/>
            <person name="Master E."/>
            <person name="Ferreira P."/>
            <person name="Ruiz-Duenas F.J."/>
            <person name="Held B."/>
            <person name="Canessa P."/>
            <person name="Larrondo L.F."/>
            <person name="Schmoll M."/>
            <person name="Druzhinina I.S."/>
            <person name="Kubicek C.P."/>
            <person name="Gaskell J.A."/>
            <person name="Kersten P."/>
            <person name="St John F."/>
            <person name="Glasner J."/>
            <person name="Sabat G."/>
            <person name="Splinter BonDurant S."/>
            <person name="Syed K."/>
            <person name="Yadav J."/>
            <person name="Mgbeahuruike A.C."/>
            <person name="Kovalchuk A."/>
            <person name="Asiegbu F.O."/>
            <person name="Lackner G."/>
            <person name="Hoffmeister D."/>
            <person name="Rencoret J."/>
            <person name="Gutierrez A."/>
            <person name="Sun H."/>
            <person name="Lindquist E."/>
            <person name="Barry K."/>
            <person name="Riley R."/>
            <person name="Grigoriev I.V."/>
            <person name="Henrissat B."/>
            <person name="Kues U."/>
            <person name="Berka R.M."/>
            <person name="Martinez A.T."/>
            <person name="Covert S.F."/>
            <person name="Blanchette R.A."/>
            <person name="Cullen D."/>
        </authorList>
    </citation>
    <scope>NUCLEOTIDE SEQUENCE [LARGE SCALE GENOMIC DNA]</scope>
    <source>
        <strain evidence="2 3">11061_1 CR5-6</strain>
    </source>
</reference>
<name>A0A0C3RYP0_PHLG1</name>
<accession>A0A0C3RYP0</accession>
<dbReference type="AlphaFoldDB" id="A0A0C3RYP0"/>
<dbReference type="Proteomes" id="UP000053257">
    <property type="component" value="Unassembled WGS sequence"/>
</dbReference>
<feature type="region of interest" description="Disordered" evidence="1">
    <location>
        <begin position="46"/>
        <end position="66"/>
    </location>
</feature>
<evidence type="ECO:0000313" key="2">
    <source>
        <dbReference type="EMBL" id="KIP01362.1"/>
    </source>
</evidence>
<sequence length="301" mass="32620">MPLRQLDTRASRLSVKRTTSFARLINKHRALAPVSPLPMTVWSRFESDADSKDDEDSVNGADDGPVEQLDEGIIEASVVMILRAATSSIETSSSYRRTCFSPNWTQDDSTSPRIPFPETPPYNLHLGWVLKAQYALAPPIRVHAADSASLWVLIHYAGAQVPARALDVPPPAPYMIGNQRGASVTGDIVRYRLGSQEVASGAAAAAAQDGHRRVFPSALILDDVTTGLDSFAVCQLLSLNQPWLDAYVLFSRILLLLCGSVVYSGSSRVVSAVPPQARPLPGGADEPAQVPDRHLQCLRAW</sequence>
<protein>
    <submittedName>
        <fullName evidence="2">Uncharacterized protein</fullName>
    </submittedName>
</protein>
<evidence type="ECO:0000313" key="3">
    <source>
        <dbReference type="Proteomes" id="UP000053257"/>
    </source>
</evidence>
<dbReference type="EMBL" id="KN840809">
    <property type="protein sequence ID" value="KIP01362.1"/>
    <property type="molecule type" value="Genomic_DNA"/>
</dbReference>
<gene>
    <name evidence="2" type="ORF">PHLGIDRAFT_123417</name>
</gene>